<gene>
    <name evidence="1" type="ORF">VSS37_11755</name>
</gene>
<dbReference type="SUPFAM" id="SSF109604">
    <property type="entry name" value="HD-domain/PDEase-like"/>
    <property type="match status" value="1"/>
</dbReference>
<accession>A0ABU6CXU5</accession>
<comment type="caution">
    <text evidence="1">The sequence shown here is derived from an EMBL/GenBank/DDBJ whole genome shotgun (WGS) entry which is preliminary data.</text>
</comment>
<dbReference type="EMBL" id="JAYMYJ010000112">
    <property type="protein sequence ID" value="MEB4591657.1"/>
    <property type="molecule type" value="Genomic_DNA"/>
</dbReference>
<dbReference type="Proteomes" id="UP001308005">
    <property type="component" value="Unassembled WGS sequence"/>
</dbReference>
<protein>
    <submittedName>
        <fullName evidence="1">HD domain-containing protein</fullName>
    </submittedName>
</protein>
<evidence type="ECO:0000313" key="2">
    <source>
        <dbReference type="Proteomes" id="UP001308005"/>
    </source>
</evidence>
<proteinExistence type="predicted"/>
<dbReference type="Pfam" id="PF13328">
    <property type="entry name" value="HD_4"/>
    <property type="match status" value="1"/>
</dbReference>
<dbReference type="PANTHER" id="PTHR46246:SF1">
    <property type="entry name" value="GUANOSINE-3',5'-BIS(DIPHOSPHATE) 3'-PYROPHOSPHOHYDROLASE MESH1"/>
    <property type="match status" value="1"/>
</dbReference>
<dbReference type="InterPro" id="IPR052194">
    <property type="entry name" value="MESH1"/>
</dbReference>
<dbReference type="Gene3D" id="1.10.3210.10">
    <property type="entry name" value="Hypothetical protein af1432"/>
    <property type="match status" value="1"/>
</dbReference>
<name>A0ABU6CXU5_9GAMM</name>
<reference evidence="2" key="1">
    <citation type="submission" date="2023-07" db="EMBL/GenBank/DDBJ databases">
        <title>The carbon used by Thiothrix.</title>
        <authorList>
            <person name="Chen L."/>
        </authorList>
    </citation>
    <scope>NUCLEOTIDE SEQUENCE [LARGE SCALE GENOMIC DNA]</scope>
</reference>
<dbReference type="PANTHER" id="PTHR46246">
    <property type="entry name" value="GUANOSINE-3',5'-BIS(DIPHOSPHATE) 3'-PYROPHOSPHOHYDROLASE MESH1"/>
    <property type="match status" value="1"/>
</dbReference>
<dbReference type="RefSeq" id="WP_324695433.1">
    <property type="nucleotide sequence ID" value="NZ_JAYMYJ010000112.1"/>
</dbReference>
<keyword evidence="2" id="KW-1185">Reference proteome</keyword>
<sequence>MLEKARAFAIQHHGKQQYGDQPYVCHLDAVASILEPYGETAQVIGYLHDVVEDTPVTTQDVAALFTPFIAQAVSILTDQPGHNRQERKQKTYARMATVSGELELALVVKAADRLANLHACLANNRPDKLRMYQSEHEAFTQAVYRAGLCEDLWEEIKQHVRSG</sequence>
<organism evidence="1 2">
    <name type="scientific">Candidatus Thiothrix phosphatis</name>
    <dbReference type="NCBI Taxonomy" id="3112415"/>
    <lineage>
        <taxon>Bacteria</taxon>
        <taxon>Pseudomonadati</taxon>
        <taxon>Pseudomonadota</taxon>
        <taxon>Gammaproteobacteria</taxon>
        <taxon>Thiotrichales</taxon>
        <taxon>Thiotrichaceae</taxon>
        <taxon>Thiothrix</taxon>
    </lineage>
</organism>
<evidence type="ECO:0000313" key="1">
    <source>
        <dbReference type="EMBL" id="MEB4591657.1"/>
    </source>
</evidence>